<evidence type="ECO:0000256" key="2">
    <source>
        <dbReference type="SAM" id="MobiDB-lite"/>
    </source>
</evidence>
<evidence type="ECO:0000313" key="4">
    <source>
        <dbReference type="Proteomes" id="UP001432322"/>
    </source>
</evidence>
<evidence type="ECO:0000313" key="3">
    <source>
        <dbReference type="EMBL" id="GMT15348.1"/>
    </source>
</evidence>
<feature type="coiled-coil region" evidence="1">
    <location>
        <begin position="139"/>
        <end position="187"/>
    </location>
</feature>
<accession>A0AAV5V822</accession>
<dbReference type="AlphaFoldDB" id="A0AAV5V822"/>
<reference evidence="3" key="1">
    <citation type="submission" date="2023-10" db="EMBL/GenBank/DDBJ databases">
        <title>Genome assembly of Pristionchus species.</title>
        <authorList>
            <person name="Yoshida K."/>
            <person name="Sommer R.J."/>
        </authorList>
    </citation>
    <scope>NUCLEOTIDE SEQUENCE</scope>
    <source>
        <strain evidence="3">RS5133</strain>
    </source>
</reference>
<comment type="caution">
    <text evidence="3">The sequence shown here is derived from an EMBL/GenBank/DDBJ whole genome shotgun (WGS) entry which is preliminary data.</text>
</comment>
<keyword evidence="1" id="KW-0175">Coiled coil</keyword>
<name>A0AAV5V822_9BILA</name>
<proteinExistence type="predicted"/>
<feature type="compositionally biased region" description="Polar residues" evidence="2">
    <location>
        <begin position="1"/>
        <end position="21"/>
    </location>
</feature>
<feature type="region of interest" description="Disordered" evidence="2">
    <location>
        <begin position="1"/>
        <end position="24"/>
    </location>
</feature>
<organism evidence="3 4">
    <name type="scientific">Pristionchus fissidentatus</name>
    <dbReference type="NCBI Taxonomy" id="1538716"/>
    <lineage>
        <taxon>Eukaryota</taxon>
        <taxon>Metazoa</taxon>
        <taxon>Ecdysozoa</taxon>
        <taxon>Nematoda</taxon>
        <taxon>Chromadorea</taxon>
        <taxon>Rhabditida</taxon>
        <taxon>Rhabditina</taxon>
        <taxon>Diplogasteromorpha</taxon>
        <taxon>Diplogasteroidea</taxon>
        <taxon>Neodiplogasteridae</taxon>
        <taxon>Pristionchus</taxon>
    </lineage>
</organism>
<protein>
    <submittedName>
        <fullName evidence="3">Uncharacterized protein</fullName>
    </submittedName>
</protein>
<gene>
    <name evidence="3" type="ORF">PFISCL1PPCAC_6645</name>
</gene>
<dbReference type="EMBL" id="BTSY01000002">
    <property type="protein sequence ID" value="GMT15348.1"/>
    <property type="molecule type" value="Genomic_DNA"/>
</dbReference>
<dbReference type="Proteomes" id="UP001432322">
    <property type="component" value="Unassembled WGS sequence"/>
</dbReference>
<keyword evidence="4" id="KW-1185">Reference proteome</keyword>
<feature type="coiled-coil region" evidence="1">
    <location>
        <begin position="24"/>
        <end position="107"/>
    </location>
</feature>
<sequence>MSRANSSSGVTFGQGASQSADKSIDSAGAELANAKRHISALESKLDESEARVRSVEKARDGDRELLMKLLYEIKGCKMREIESEKQRRSMEEEMAQCKRELAEVRSGADNEIPLIRRAATPYPNALILAQIKQEDSSDCGGLTDERMEEESRVKSLEAELVETRVELEREKEERDKMVGQMRSINESLDMFVAELESVKEINRC</sequence>
<evidence type="ECO:0000256" key="1">
    <source>
        <dbReference type="SAM" id="Coils"/>
    </source>
</evidence>